<name>A0ABV8HW11_9ACTN</name>
<accession>A0ABV8HW11</accession>
<evidence type="ECO:0000313" key="2">
    <source>
        <dbReference type="Proteomes" id="UP001595765"/>
    </source>
</evidence>
<dbReference type="Proteomes" id="UP001595765">
    <property type="component" value="Unassembled WGS sequence"/>
</dbReference>
<gene>
    <name evidence="1" type="ORF">ACFO3J_33015</name>
</gene>
<dbReference type="EMBL" id="JBHSBB010000047">
    <property type="protein sequence ID" value="MFC4036232.1"/>
    <property type="molecule type" value="Genomic_DNA"/>
</dbReference>
<evidence type="ECO:0008006" key="3">
    <source>
        <dbReference type="Google" id="ProtNLM"/>
    </source>
</evidence>
<keyword evidence="2" id="KW-1185">Reference proteome</keyword>
<protein>
    <recommendedName>
        <fullName evidence="3">NADP-dependent oxidoreductase domain-containing protein</fullName>
    </recommendedName>
</protein>
<organism evidence="1 2">
    <name type="scientific">Streptomyces polygonati</name>
    <dbReference type="NCBI Taxonomy" id="1617087"/>
    <lineage>
        <taxon>Bacteria</taxon>
        <taxon>Bacillati</taxon>
        <taxon>Actinomycetota</taxon>
        <taxon>Actinomycetes</taxon>
        <taxon>Kitasatosporales</taxon>
        <taxon>Streptomycetaceae</taxon>
        <taxon>Streptomyces</taxon>
    </lineage>
</organism>
<evidence type="ECO:0000313" key="1">
    <source>
        <dbReference type="EMBL" id="MFC4036232.1"/>
    </source>
</evidence>
<comment type="caution">
    <text evidence="1">The sequence shown here is derived from an EMBL/GenBank/DDBJ whole genome shotgun (WGS) entry which is preliminary data.</text>
</comment>
<sequence length="72" mass="7275">MTRFGIASRDDAAEPAAADARAVLAGEAGLTLVQLAPAFVPEHPGVTSASIGPRILESSSSWTVSSARTGSH</sequence>
<dbReference type="RefSeq" id="WP_386437566.1">
    <property type="nucleotide sequence ID" value="NZ_JBHSBB010000047.1"/>
</dbReference>
<reference evidence="2" key="1">
    <citation type="journal article" date="2019" name="Int. J. Syst. Evol. Microbiol.">
        <title>The Global Catalogue of Microorganisms (GCM) 10K type strain sequencing project: providing services to taxonomists for standard genome sequencing and annotation.</title>
        <authorList>
            <consortium name="The Broad Institute Genomics Platform"/>
            <consortium name="The Broad Institute Genome Sequencing Center for Infectious Disease"/>
            <person name="Wu L."/>
            <person name="Ma J."/>
        </authorList>
    </citation>
    <scope>NUCLEOTIDE SEQUENCE [LARGE SCALE GENOMIC DNA]</scope>
    <source>
        <strain evidence="2">CGMCC 4.7237</strain>
    </source>
</reference>
<proteinExistence type="predicted"/>